<dbReference type="Pfam" id="PF12697">
    <property type="entry name" value="Abhydrolase_6"/>
    <property type="match status" value="1"/>
</dbReference>
<dbReference type="EMBL" id="NVQR01000109">
    <property type="protein sequence ID" value="PCH59762.1"/>
    <property type="molecule type" value="Genomic_DNA"/>
</dbReference>
<dbReference type="Gene3D" id="3.40.50.1820">
    <property type="entry name" value="alpha/beta hydrolase"/>
    <property type="match status" value="1"/>
</dbReference>
<comment type="caution">
    <text evidence="2">The sequence shown here is derived from an EMBL/GenBank/DDBJ whole genome shotgun (WGS) entry which is preliminary data.</text>
</comment>
<dbReference type="AlphaFoldDB" id="A0A2A4MIP1"/>
<evidence type="ECO:0000313" key="3">
    <source>
        <dbReference type="Proteomes" id="UP000218172"/>
    </source>
</evidence>
<dbReference type="Proteomes" id="UP000218172">
    <property type="component" value="Unassembled WGS sequence"/>
</dbReference>
<dbReference type="InterPro" id="IPR029058">
    <property type="entry name" value="AB_hydrolase_fold"/>
</dbReference>
<dbReference type="InterPro" id="IPR050266">
    <property type="entry name" value="AB_hydrolase_sf"/>
</dbReference>
<sequence length="273" mass="30012">TGRLFIGLALVLSVLLGGLLRASERNPEVITQLAGVGPVQTLGNLQYVEVNTSPEQAPAKQLLIFVHGTPGSLTAFETYLRDPLMRQRFHMISVTRPGWVHPDDVKQEMLGEQALALEPLLRKNQSTKGALLMGHSYGGPVVARTAMDFPELVAGMVLVASTGDPQLSGPRWYNRFAMVLPRFILGADLKGANAEILALKPQLINMLPRWQDLQIPVLIVQGSDDKLVHPANADFLQSVLVNASVTRINREDMGHFVLWQEASLIRDNILSLF</sequence>
<name>A0A2A4MIP1_9GAMM</name>
<dbReference type="PANTHER" id="PTHR43798">
    <property type="entry name" value="MONOACYLGLYCEROL LIPASE"/>
    <property type="match status" value="1"/>
</dbReference>
<feature type="domain" description="AB hydrolase-1" evidence="1">
    <location>
        <begin position="63"/>
        <end position="259"/>
    </location>
</feature>
<protein>
    <recommendedName>
        <fullName evidence="1">AB hydrolase-1 domain-containing protein</fullName>
    </recommendedName>
</protein>
<dbReference type="GO" id="GO:0016020">
    <property type="term" value="C:membrane"/>
    <property type="evidence" value="ECO:0007669"/>
    <property type="project" value="TreeGrafter"/>
</dbReference>
<reference evidence="3" key="1">
    <citation type="submission" date="2017-08" db="EMBL/GenBank/DDBJ databases">
        <title>A dynamic microbial community with high functional redundancy inhabits the cold, oxic subseafloor aquifer.</title>
        <authorList>
            <person name="Tully B.J."/>
            <person name="Wheat C.G."/>
            <person name="Glazer B.T."/>
            <person name="Huber J.A."/>
        </authorList>
    </citation>
    <scope>NUCLEOTIDE SEQUENCE [LARGE SCALE GENOMIC DNA]</scope>
</reference>
<gene>
    <name evidence="2" type="ORF">COC19_06755</name>
</gene>
<proteinExistence type="predicted"/>
<evidence type="ECO:0000259" key="1">
    <source>
        <dbReference type="Pfam" id="PF12697"/>
    </source>
</evidence>
<organism evidence="2 3">
    <name type="scientific">SAR86 cluster bacterium</name>
    <dbReference type="NCBI Taxonomy" id="2030880"/>
    <lineage>
        <taxon>Bacteria</taxon>
        <taxon>Pseudomonadati</taxon>
        <taxon>Pseudomonadota</taxon>
        <taxon>Gammaproteobacteria</taxon>
        <taxon>SAR86 cluster</taxon>
    </lineage>
</organism>
<dbReference type="PANTHER" id="PTHR43798:SF33">
    <property type="entry name" value="HYDROLASE, PUTATIVE (AFU_ORTHOLOGUE AFUA_2G14860)-RELATED"/>
    <property type="match status" value="1"/>
</dbReference>
<evidence type="ECO:0000313" key="2">
    <source>
        <dbReference type="EMBL" id="PCH59762.1"/>
    </source>
</evidence>
<dbReference type="SUPFAM" id="SSF53474">
    <property type="entry name" value="alpha/beta-Hydrolases"/>
    <property type="match status" value="1"/>
</dbReference>
<feature type="non-terminal residue" evidence="2">
    <location>
        <position position="1"/>
    </location>
</feature>
<accession>A0A2A4MIP1</accession>
<dbReference type="InterPro" id="IPR000073">
    <property type="entry name" value="AB_hydrolase_1"/>
</dbReference>